<dbReference type="EMBL" id="UWOC01000011">
    <property type="protein sequence ID" value="VCU06910.1"/>
    <property type="molecule type" value="Genomic_DNA"/>
</dbReference>
<dbReference type="AlphaFoldDB" id="A0A3S4CE98"/>
<feature type="compositionally biased region" description="Basic residues" evidence="1">
    <location>
        <begin position="360"/>
        <end position="369"/>
    </location>
</feature>
<feature type="compositionally biased region" description="Basic and acidic residues" evidence="1">
    <location>
        <begin position="398"/>
        <end position="414"/>
    </location>
</feature>
<sequence length="427" mass="47809">MVLAMSRPSRRSDSAHFLFRKRVPADIQAKQAGGKVVFSFPPEMGSGEPIRVTGTIGTEVKVSLRTRDPEVAKARNGIAQAQFQAFCERVRRGPETLTHAQVIALSGVWYRRWVDRLRDMPGSPAVWRKWVDLLDRAAAKGAVVREIGPIVDEFLAEERLTVDEDSRERLCDAIHKAMKQAGRLLHRFAEGDYRPDPDADRFPEWRGVGPKSPEADTPKGTLTLDDLFGRWKRESSPSASTITTWRSYIRSLKEHLGHDDVRRITKADGIQVMKIALTENGGSLKDEGSERTVPIHPAIIERGFLDFVRERGAGPLFYGDRRKHVEAKPTRSRDMPADRKPMAIGTDRSRPSTKRSAASRSRRSRRHPRVNAQERCPSAILKGVGGKSTSTTPGEEPDASRRESDHRRRSDQGDTRLPAEGLGELPP</sequence>
<comment type="caution">
    <text evidence="2">The sequence shown here is derived from an EMBL/GenBank/DDBJ whole genome shotgun (WGS) entry which is preliminary data.</text>
</comment>
<evidence type="ECO:0000256" key="1">
    <source>
        <dbReference type="SAM" id="MobiDB-lite"/>
    </source>
</evidence>
<proteinExistence type="predicted"/>
<accession>A0A3S4CE98</accession>
<feature type="region of interest" description="Disordered" evidence="1">
    <location>
        <begin position="320"/>
        <end position="427"/>
    </location>
</feature>
<dbReference type="RefSeq" id="WP_129607318.1">
    <property type="nucleotide sequence ID" value="NZ_UWOC01000011.1"/>
</dbReference>
<gene>
    <name evidence="2" type="ORF">RHODGE_RHODGE_00235</name>
</gene>
<feature type="compositionally biased region" description="Basic and acidic residues" evidence="1">
    <location>
        <begin position="326"/>
        <end position="341"/>
    </location>
</feature>
<protein>
    <recommendedName>
        <fullName evidence="4">Core-binding (CB) domain-containing protein</fullName>
    </recommendedName>
</protein>
<evidence type="ECO:0000313" key="3">
    <source>
        <dbReference type="Proteomes" id="UP000289200"/>
    </source>
</evidence>
<dbReference type="OrthoDB" id="9784724at2"/>
<evidence type="ECO:0000313" key="2">
    <source>
        <dbReference type="EMBL" id="VCU06910.1"/>
    </source>
</evidence>
<name>A0A3S4CE98_9BRAD</name>
<keyword evidence="3" id="KW-1185">Reference proteome</keyword>
<feature type="region of interest" description="Disordered" evidence="1">
    <location>
        <begin position="200"/>
        <end position="219"/>
    </location>
</feature>
<dbReference type="Proteomes" id="UP000289200">
    <property type="component" value="Unassembled WGS sequence"/>
</dbReference>
<evidence type="ECO:0008006" key="4">
    <source>
        <dbReference type="Google" id="ProtNLM"/>
    </source>
</evidence>
<organism evidence="2 3">
    <name type="scientific">Rhodoplanes serenus</name>
    <dbReference type="NCBI Taxonomy" id="200615"/>
    <lineage>
        <taxon>Bacteria</taxon>
        <taxon>Pseudomonadati</taxon>
        <taxon>Pseudomonadota</taxon>
        <taxon>Alphaproteobacteria</taxon>
        <taxon>Hyphomicrobiales</taxon>
        <taxon>Nitrobacteraceae</taxon>
        <taxon>Rhodoplanes</taxon>
    </lineage>
</organism>
<reference evidence="3" key="1">
    <citation type="submission" date="2018-10" db="EMBL/GenBank/DDBJ databases">
        <authorList>
            <person name="Peiro R."/>
            <person name="Begona"/>
            <person name="Cbmso G."/>
            <person name="Lopez M."/>
            <person name="Gonzalez S."/>
            <person name="Sacristan E."/>
            <person name="Castillo E."/>
        </authorList>
    </citation>
    <scope>NUCLEOTIDE SEQUENCE [LARGE SCALE GENOMIC DNA]</scope>
</reference>